<dbReference type="AlphaFoldDB" id="A0A6B0T374"/>
<dbReference type="RefSeq" id="WP_159669642.1">
    <property type="nucleotide sequence ID" value="NZ_WUUS01000010.1"/>
</dbReference>
<evidence type="ECO:0000313" key="2">
    <source>
        <dbReference type="Proteomes" id="UP000437065"/>
    </source>
</evidence>
<name>A0A6B0T374_9EURY</name>
<organism evidence="1 2">
    <name type="scientific">Halobaculum saliterrae</name>
    <dbReference type="NCBI Taxonomy" id="2073113"/>
    <lineage>
        <taxon>Archaea</taxon>
        <taxon>Methanobacteriati</taxon>
        <taxon>Methanobacteriota</taxon>
        <taxon>Stenosarchaea group</taxon>
        <taxon>Halobacteria</taxon>
        <taxon>Halobacteriales</taxon>
        <taxon>Haloferacaceae</taxon>
        <taxon>Halobaculum</taxon>
    </lineage>
</organism>
<proteinExistence type="predicted"/>
<sequence>MQVERTEEGFRAVDAAKQSIDVRVDGWSDRADASIPSLESAIDALDLGDTWTPDATVSGSVESLGFPPVYAPIRDVDTGEMYDLGSGTGPLSIPEGSYALCVESRVDVYVRFEGAVTIEKPRYERLRVRFPTTTAVEIGFAGGVHDEPETVTVPRTPEGVATALSTFPAGHRTSTADRSFDSMRGMPPRIAFGESVSVPETLRESRADADVRVVVPPDLDYLFVVSPLAHYVGADIAVEPGGRPRLETPGGIRTLPGLPELQDAVASLLERTFHLDCVVREAGPHGSDLSVGAVASELDLDAESLYAASPGERLDAYLETPFESVRDRFPEWHLSMSIDPRYDHVPTLSHLLANVPHVRVAESTALPESEWLDTSLSDFYRRDAGEVASVDPVRPSLGPGRTHGWLAEGVPIDAFKTVPEAYENRGRYLDSAGEPISIVAILNDGDMREEHDTVAAHYRERAEALGLEVSVREHLSVDELASTFESRTDLVHYIGHCERDGLRCADGYLSASSLSASNAQTFFLNACGSFHEGVELIRKGSVAGAVTFSEVLDGQAATVGTMFARLLVTGYCMERALDKSRRQIMTGKDYAVVGDGTHVLTKSEHIVGTDVRVTHAGSDGFDVTVSMGAPWMAGGFFRPYLQEGDETHLLGERREFTVDRPSLIEFLSYADAPVLFDGELRWSNELAEDLRGP</sequence>
<keyword evidence="2" id="KW-1185">Reference proteome</keyword>
<comment type="caution">
    <text evidence="1">The sequence shown here is derived from an EMBL/GenBank/DDBJ whole genome shotgun (WGS) entry which is preliminary data.</text>
</comment>
<dbReference type="Proteomes" id="UP000437065">
    <property type="component" value="Unassembled WGS sequence"/>
</dbReference>
<evidence type="ECO:0000313" key="1">
    <source>
        <dbReference type="EMBL" id="MXR42750.1"/>
    </source>
</evidence>
<dbReference type="EMBL" id="WUUS01000010">
    <property type="protein sequence ID" value="MXR42750.1"/>
    <property type="molecule type" value="Genomic_DNA"/>
</dbReference>
<reference evidence="1 2" key="1">
    <citation type="submission" date="2019-12" db="EMBL/GenBank/DDBJ databases">
        <title>Isolation and characterization of three novel carbon monoxide-oxidizing members of Halobacteria from salione crusts and soils.</title>
        <authorList>
            <person name="Myers M.R."/>
            <person name="King G.M."/>
        </authorList>
    </citation>
    <scope>NUCLEOTIDE SEQUENCE [LARGE SCALE GENOMIC DNA]</scope>
    <source>
        <strain evidence="1 2">WSA2</strain>
    </source>
</reference>
<gene>
    <name evidence="1" type="ORF">GRX01_15560</name>
</gene>
<dbReference type="OrthoDB" id="269729at2157"/>
<evidence type="ECO:0008006" key="3">
    <source>
        <dbReference type="Google" id="ProtNLM"/>
    </source>
</evidence>
<accession>A0A6B0T374</accession>
<protein>
    <recommendedName>
        <fullName evidence="3">CHAT domain-containing protein</fullName>
    </recommendedName>
</protein>